<reference evidence="11 12" key="1">
    <citation type="submission" date="2023-06" db="EMBL/GenBank/DDBJ databases">
        <title>Novel species in genus Planococcus.</title>
        <authorList>
            <person name="Ning S."/>
        </authorList>
    </citation>
    <scope>NUCLEOTIDE SEQUENCE [LARGE SCALE GENOMIC DNA]</scope>
    <source>
        <strain evidence="11 12">N028</strain>
    </source>
</reference>
<evidence type="ECO:0000256" key="3">
    <source>
        <dbReference type="ARBA" id="ARBA00022806"/>
    </source>
</evidence>
<keyword evidence="4 9" id="KW-0067">ATP-binding</keyword>
<organism evidence="11 12">
    <name type="scientific">Planococcus shixiaomingii</name>
    <dbReference type="NCBI Taxonomy" id="3058393"/>
    <lineage>
        <taxon>Bacteria</taxon>
        <taxon>Bacillati</taxon>
        <taxon>Bacillota</taxon>
        <taxon>Bacilli</taxon>
        <taxon>Bacillales</taxon>
        <taxon>Caryophanaceae</taxon>
        <taxon>Planococcus</taxon>
    </lineage>
</organism>
<evidence type="ECO:0000256" key="9">
    <source>
        <dbReference type="PROSITE-ProRule" id="PRU00560"/>
    </source>
</evidence>
<evidence type="ECO:0000259" key="10">
    <source>
        <dbReference type="PROSITE" id="PS51198"/>
    </source>
</evidence>
<evidence type="ECO:0000256" key="7">
    <source>
        <dbReference type="ARBA" id="ARBA00034808"/>
    </source>
</evidence>
<dbReference type="PROSITE" id="PS51198">
    <property type="entry name" value="UVRD_HELICASE_ATP_BIND"/>
    <property type="match status" value="1"/>
</dbReference>
<feature type="domain" description="UvrD-like helicase ATP-binding" evidence="10">
    <location>
        <begin position="304"/>
        <end position="623"/>
    </location>
</feature>
<dbReference type="Pfam" id="PF08378">
    <property type="entry name" value="NERD"/>
    <property type="match status" value="1"/>
</dbReference>
<dbReference type="Pfam" id="PF13361">
    <property type="entry name" value="UvrD_C"/>
    <property type="match status" value="1"/>
</dbReference>
<keyword evidence="2 9" id="KW-0378">Hydrolase</keyword>
<dbReference type="EMBL" id="JAUJWV010000001">
    <property type="protein sequence ID" value="MDN7242208.1"/>
    <property type="molecule type" value="Genomic_DNA"/>
</dbReference>
<keyword evidence="1 9" id="KW-0547">Nucleotide-binding</keyword>
<keyword evidence="12" id="KW-1185">Reference proteome</keyword>
<comment type="caution">
    <text evidence="11">The sequence shown here is derived from an EMBL/GenBank/DDBJ whole genome shotgun (WGS) entry which is preliminary data.</text>
</comment>
<dbReference type="InterPro" id="IPR027417">
    <property type="entry name" value="P-loop_NTPase"/>
</dbReference>
<protein>
    <recommendedName>
        <fullName evidence="7">DNA 3'-5' helicase</fullName>
        <ecNumber evidence="7">5.6.2.4</ecNumber>
    </recommendedName>
</protein>
<keyword evidence="5" id="KW-0413">Isomerase</keyword>
<dbReference type="Proteomes" id="UP001172055">
    <property type="component" value="Unassembled WGS sequence"/>
</dbReference>
<accession>A0ABT8N2U0</accession>
<evidence type="ECO:0000256" key="5">
    <source>
        <dbReference type="ARBA" id="ARBA00023235"/>
    </source>
</evidence>
<dbReference type="Pfam" id="PF00580">
    <property type="entry name" value="UvrD-helicase"/>
    <property type="match status" value="1"/>
</dbReference>
<dbReference type="PANTHER" id="PTHR11070">
    <property type="entry name" value="UVRD / RECB / PCRA DNA HELICASE FAMILY MEMBER"/>
    <property type="match status" value="1"/>
</dbReference>
<evidence type="ECO:0000256" key="2">
    <source>
        <dbReference type="ARBA" id="ARBA00022801"/>
    </source>
</evidence>
<dbReference type="Gene3D" id="3.40.50.300">
    <property type="entry name" value="P-loop containing nucleotide triphosphate hydrolases"/>
    <property type="match status" value="3"/>
</dbReference>
<dbReference type="InterPro" id="IPR011528">
    <property type="entry name" value="NERD"/>
</dbReference>
<dbReference type="Gene3D" id="1.10.486.10">
    <property type="entry name" value="PCRA, domain 4"/>
    <property type="match status" value="1"/>
</dbReference>
<evidence type="ECO:0000256" key="4">
    <source>
        <dbReference type="ARBA" id="ARBA00022840"/>
    </source>
</evidence>
<dbReference type="InterPro" id="IPR014016">
    <property type="entry name" value="UvrD-like_ATP-bd"/>
</dbReference>
<evidence type="ECO:0000313" key="12">
    <source>
        <dbReference type="Proteomes" id="UP001172055"/>
    </source>
</evidence>
<evidence type="ECO:0000313" key="11">
    <source>
        <dbReference type="EMBL" id="MDN7242208.1"/>
    </source>
</evidence>
<dbReference type="InterPro" id="IPR014017">
    <property type="entry name" value="DNA_helicase_UvrD-like_C"/>
</dbReference>
<name>A0ABT8N2U0_9BACL</name>
<feature type="binding site" evidence="9">
    <location>
        <begin position="325"/>
        <end position="332"/>
    </location>
    <ligand>
        <name>ATP</name>
        <dbReference type="ChEBI" id="CHEBI:30616"/>
    </ligand>
</feature>
<sequence>MYIEGNDSNIAGYKAEKVVLEAIRSSYGDTLIGIHHFPMFGESGENPKEIDILLVDKILGLTAIEVKGINIQQISTISAHNWYYKDFYIDKGNPYEQVKNQMYMLQNYLENDPILYHRFSKRVLVALPYITSEEWASRNFENKISIPPIIFKDDLTHPSMLKDKIKKAAIWENPKPMSDIQWNHLLQKLGVGLNQTILSRNQPFSSLYIINTEQEFLDYKKQIREELKNGIKVYVLSYINLTISMLNIFESNSSDDINSFIHAFQFLYYQSEIQGSRRTDVIYNGASIIDDKNFQNSIANDFPTFDLGQYLAIHADSLSHEIVTAGAGTGKTHVMIDRILFLLIHENIKLSSIDMITFTNESTNEMKDRLEKRFITLYQLTKQPKFLFFAEEVSDMTISTIHKYSKSILKRLAHEIGYGQNLSVSSFITDKKTVIEKLLNSYLVGDKLKDFITCNIPTFELVNTIHFIWNKMEIKGLSSKEILDLDWGKANSKEAIILQDIFTYVFKECEAKLEIIKKKKNAISTGDLIRKLKQFTGNPDILNQLFKNRFVFIDEFQDSDSVQIELFASLANHLNYKLFVVGDLKQSIYRFRGADYKSFKILKKSILSKKVVHISLNQNYRSTAELLNELHLIFEKWGASGLLEYDSETDRLYGTTSSSFAENIYIKEDVFKSVQEALLNVTDDKDKVALIVRTNKQARLAKEICNTKGITTSENLDGTFYTSDAVLHFNTLLKTLLFPNEPKYLIDLLQTPYFGYVIPYQKLIEFNGNKEAISNYLSNATGNIFNAYVRSLKTKSPLAIFHEIVQEHSLFNNLNVFFKEIKNISDENQLNYLTRKYERNLQHLITQIEKTFESKNLELFTIEQWLMIQIKTNRKENEPLLSNTKTQVEITTVHRSKGLQYHTVILPYTDLRFAKFKTDFYFQEEPENEQEVLKSRKIGWQIDKSTKTAEKIFQNNHHKKLLELDMSEMKKEEARLLYVAMTRAINQLYIVRRNKTPENTWSALLKLGGLEK</sequence>
<evidence type="ECO:0000256" key="8">
    <source>
        <dbReference type="ARBA" id="ARBA00048988"/>
    </source>
</evidence>
<dbReference type="InterPro" id="IPR000212">
    <property type="entry name" value="DNA_helicase_UvrD/REP"/>
</dbReference>
<dbReference type="EC" id="5.6.2.4" evidence="7"/>
<dbReference type="PANTHER" id="PTHR11070:SF23">
    <property type="entry name" value="RECBCD ENZYME SUBUNIT RECB"/>
    <property type="match status" value="1"/>
</dbReference>
<dbReference type="RefSeq" id="WP_301723716.1">
    <property type="nucleotide sequence ID" value="NZ_JAUJWV010000001.1"/>
</dbReference>
<proteinExistence type="predicted"/>
<dbReference type="Gene3D" id="1.10.3170.10">
    <property type="entry name" value="Recbcd, chain B, domain 2"/>
    <property type="match status" value="1"/>
</dbReference>
<evidence type="ECO:0000256" key="6">
    <source>
        <dbReference type="ARBA" id="ARBA00034617"/>
    </source>
</evidence>
<keyword evidence="3 9" id="KW-0347">Helicase</keyword>
<evidence type="ECO:0000256" key="1">
    <source>
        <dbReference type="ARBA" id="ARBA00022741"/>
    </source>
</evidence>
<comment type="catalytic activity">
    <reaction evidence="8">
        <text>ATP + H2O = ADP + phosphate + H(+)</text>
        <dbReference type="Rhea" id="RHEA:13065"/>
        <dbReference type="ChEBI" id="CHEBI:15377"/>
        <dbReference type="ChEBI" id="CHEBI:15378"/>
        <dbReference type="ChEBI" id="CHEBI:30616"/>
        <dbReference type="ChEBI" id="CHEBI:43474"/>
        <dbReference type="ChEBI" id="CHEBI:456216"/>
        <dbReference type="EC" id="5.6.2.4"/>
    </reaction>
</comment>
<comment type="catalytic activity">
    <reaction evidence="6">
        <text>Couples ATP hydrolysis with the unwinding of duplex DNA by translocating in the 3'-5' direction.</text>
        <dbReference type="EC" id="5.6.2.4"/>
    </reaction>
</comment>
<gene>
    <name evidence="11" type="ORF">QWY14_10380</name>
</gene>
<dbReference type="SUPFAM" id="SSF52540">
    <property type="entry name" value="P-loop containing nucleoside triphosphate hydrolases"/>
    <property type="match status" value="1"/>
</dbReference>